<evidence type="ECO:0000313" key="2">
    <source>
        <dbReference type="Proteomes" id="UP001610446"/>
    </source>
</evidence>
<reference evidence="1 2" key="1">
    <citation type="submission" date="2024-07" db="EMBL/GenBank/DDBJ databases">
        <title>Section-level genome sequencing and comparative genomics of Aspergillus sections Usti and Cavernicolus.</title>
        <authorList>
            <consortium name="Lawrence Berkeley National Laboratory"/>
            <person name="Nybo J.L."/>
            <person name="Vesth T.C."/>
            <person name="Theobald S."/>
            <person name="Frisvad J.C."/>
            <person name="Larsen T.O."/>
            <person name="Kjaerboelling I."/>
            <person name="Rothschild-Mancinelli K."/>
            <person name="Lyhne E.K."/>
            <person name="Kogle M.E."/>
            <person name="Barry K."/>
            <person name="Clum A."/>
            <person name="Na H."/>
            <person name="Ledsgaard L."/>
            <person name="Lin J."/>
            <person name="Lipzen A."/>
            <person name="Kuo A."/>
            <person name="Riley R."/>
            <person name="Mondo S."/>
            <person name="Labutti K."/>
            <person name="Haridas S."/>
            <person name="Pangalinan J."/>
            <person name="Salamov A.A."/>
            <person name="Simmons B.A."/>
            <person name="Magnuson J.K."/>
            <person name="Chen J."/>
            <person name="Drula E."/>
            <person name="Henrissat B."/>
            <person name="Wiebenga A."/>
            <person name="Lubbers R.J."/>
            <person name="Gomes A.C."/>
            <person name="Makela M.R."/>
            <person name="Stajich J."/>
            <person name="Grigoriev I.V."/>
            <person name="Mortensen U.H."/>
            <person name="De Vries R.P."/>
            <person name="Baker S.E."/>
            <person name="Andersen M.R."/>
        </authorList>
    </citation>
    <scope>NUCLEOTIDE SEQUENCE [LARGE SCALE GENOMIC DNA]</scope>
    <source>
        <strain evidence="1 2">CBS 123904</strain>
    </source>
</reference>
<keyword evidence="2" id="KW-1185">Reference proteome</keyword>
<proteinExistence type="predicted"/>
<evidence type="ECO:0000313" key="1">
    <source>
        <dbReference type="EMBL" id="KAL2839054.1"/>
    </source>
</evidence>
<dbReference type="Proteomes" id="UP001610446">
    <property type="component" value="Unassembled WGS sequence"/>
</dbReference>
<name>A0ABR4JHJ8_9EURO</name>
<accession>A0ABR4JHJ8</accession>
<protein>
    <submittedName>
        <fullName evidence="1">Uncharacterized protein</fullName>
    </submittedName>
</protein>
<comment type="caution">
    <text evidence="1">The sequence shown here is derived from an EMBL/GenBank/DDBJ whole genome shotgun (WGS) entry which is preliminary data.</text>
</comment>
<dbReference type="EMBL" id="JBFXLU010000138">
    <property type="protein sequence ID" value="KAL2839054.1"/>
    <property type="molecule type" value="Genomic_DNA"/>
</dbReference>
<gene>
    <name evidence="1" type="ORF">BJY01DRAFT_29406</name>
</gene>
<organism evidence="1 2">
    <name type="scientific">Aspergillus pseudoustus</name>
    <dbReference type="NCBI Taxonomy" id="1810923"/>
    <lineage>
        <taxon>Eukaryota</taxon>
        <taxon>Fungi</taxon>
        <taxon>Dikarya</taxon>
        <taxon>Ascomycota</taxon>
        <taxon>Pezizomycotina</taxon>
        <taxon>Eurotiomycetes</taxon>
        <taxon>Eurotiomycetidae</taxon>
        <taxon>Eurotiales</taxon>
        <taxon>Aspergillaceae</taxon>
        <taxon>Aspergillus</taxon>
        <taxon>Aspergillus subgen. Nidulantes</taxon>
    </lineage>
</organism>
<sequence length="66" mass="7106">MSEFAHLFTSRVPQASFGKICIAQSRTGRVQPSNTSQGIALWCVQASSSPSSAHPILVLRVCFSPE</sequence>